<keyword evidence="1" id="KW-0378">Hydrolase</keyword>
<proteinExistence type="predicted"/>
<comment type="caution">
    <text evidence="4">The sequence shown here is derived from an EMBL/GenBank/DDBJ whole genome shotgun (WGS) entry which is preliminary data.</text>
</comment>
<evidence type="ECO:0000313" key="5">
    <source>
        <dbReference type="Proteomes" id="UP000184031"/>
    </source>
</evidence>
<dbReference type="PANTHER" id="PTHR46118">
    <property type="entry name" value="PROTEIN ABHD11"/>
    <property type="match status" value="1"/>
</dbReference>
<name>A0A1M6TMK3_9FLAO</name>
<evidence type="ECO:0000313" key="6">
    <source>
        <dbReference type="Proteomes" id="UP000198940"/>
    </source>
</evidence>
<dbReference type="SUPFAM" id="SSF53474">
    <property type="entry name" value="alpha/beta-Hydrolases"/>
    <property type="match status" value="1"/>
</dbReference>
<dbReference type="Proteomes" id="UP000198940">
    <property type="component" value="Unassembled WGS sequence"/>
</dbReference>
<dbReference type="RefSeq" id="WP_072878351.1">
    <property type="nucleotide sequence ID" value="NZ_FOKU01000003.1"/>
</dbReference>
<keyword evidence="6" id="KW-1185">Reference proteome</keyword>
<accession>A0A1M6TMK3</accession>
<dbReference type="PRINTS" id="PR00111">
    <property type="entry name" value="ABHYDROLASE"/>
</dbReference>
<protein>
    <submittedName>
        <fullName evidence="4">Pimeloyl-ACP methyl ester carboxylesterase</fullName>
    </submittedName>
</protein>
<feature type="domain" description="AB hydrolase-1" evidence="2">
    <location>
        <begin position="13"/>
        <end position="243"/>
    </location>
</feature>
<dbReference type="AlphaFoldDB" id="A0A1M6TMK3"/>
<dbReference type="GO" id="GO:0016787">
    <property type="term" value="F:hydrolase activity"/>
    <property type="evidence" value="ECO:0007669"/>
    <property type="project" value="UniProtKB-KW"/>
</dbReference>
<evidence type="ECO:0000259" key="2">
    <source>
        <dbReference type="Pfam" id="PF00561"/>
    </source>
</evidence>
<dbReference type="STRING" id="1055723.SAMN05216293_1443"/>
<reference evidence="4 5" key="1">
    <citation type="submission" date="2016-11" db="EMBL/GenBank/DDBJ databases">
        <authorList>
            <person name="Varghese N."/>
            <person name="Submissions S."/>
        </authorList>
    </citation>
    <scope>NUCLEOTIDE SEQUENCE [LARGE SCALE GENOMIC DNA]</scope>
    <source>
        <strain evidence="4 5">CGMCC 1.12174</strain>
        <strain evidence="3 6">DSM 26351</strain>
    </source>
</reference>
<dbReference type="InterPro" id="IPR029058">
    <property type="entry name" value="AB_hydrolase_fold"/>
</dbReference>
<dbReference type="PANTHER" id="PTHR46118:SF4">
    <property type="entry name" value="PROTEIN ABHD11"/>
    <property type="match status" value="1"/>
</dbReference>
<dbReference type="EMBL" id="FRAT01000003">
    <property type="protein sequence ID" value="SHK58282.1"/>
    <property type="molecule type" value="Genomic_DNA"/>
</dbReference>
<gene>
    <name evidence="3" type="ORF">SAMN04487891_103282</name>
    <name evidence="4" type="ORF">SAMN05216293_1443</name>
</gene>
<dbReference type="Pfam" id="PF00561">
    <property type="entry name" value="Abhydrolase_1"/>
    <property type="match status" value="1"/>
</dbReference>
<dbReference type="Proteomes" id="UP000184031">
    <property type="component" value="Unassembled WGS sequence"/>
</dbReference>
<dbReference type="OrthoDB" id="9808398at2"/>
<sequence length="256" mass="29119">MEPLHSKVLGEGKPFLILHGFLGMSDNWKTLGAQYAENGYEVHLLDQRNHGKSFHSLDFDYELLAKDVQDYMAHHKIGSAIVMGHSMGGKTAMQLATSHPELVSKLIIADIAPKFYPPHHQDIVNGLATLDFDQISSRTEADDILSKSIRNFGVRQFLLKNLYWVEQGKLGFRFNFDVLKNKMEEIGDNINPTALYEGPTLFLRGDRSEYIQPTDLSEIKKHFPNAIIETVDNAGHWLHAENPKQFFEKSLHFLNS</sequence>
<evidence type="ECO:0000313" key="4">
    <source>
        <dbReference type="EMBL" id="SHK58282.1"/>
    </source>
</evidence>
<dbReference type="Gene3D" id="3.40.50.1820">
    <property type="entry name" value="alpha/beta hydrolase"/>
    <property type="match status" value="1"/>
</dbReference>
<evidence type="ECO:0000256" key="1">
    <source>
        <dbReference type="ARBA" id="ARBA00022801"/>
    </source>
</evidence>
<organism evidence="4 5">
    <name type="scientific">Flagellimonas taeanensis</name>
    <dbReference type="NCBI Taxonomy" id="1005926"/>
    <lineage>
        <taxon>Bacteria</taxon>
        <taxon>Pseudomonadati</taxon>
        <taxon>Bacteroidota</taxon>
        <taxon>Flavobacteriia</taxon>
        <taxon>Flavobacteriales</taxon>
        <taxon>Flavobacteriaceae</taxon>
        <taxon>Flagellimonas</taxon>
    </lineage>
</organism>
<dbReference type="InterPro" id="IPR000073">
    <property type="entry name" value="AB_hydrolase_1"/>
</dbReference>
<evidence type="ECO:0000313" key="3">
    <source>
        <dbReference type="EMBL" id="SFB89353.1"/>
    </source>
</evidence>
<dbReference type="EMBL" id="FOKU01000003">
    <property type="protein sequence ID" value="SFB89353.1"/>
    <property type="molecule type" value="Genomic_DNA"/>
</dbReference>